<name>A0A645HBA3_9ZZZZ</name>
<accession>A0A645HBA3</accession>
<gene>
    <name evidence="1" type="ORF">SDC9_183814</name>
</gene>
<dbReference type="AlphaFoldDB" id="A0A645HBA3"/>
<sequence>MIFVVQLAKVMEQSGVKKAVLKKIVSTLIAVADNDRRKLVFTEARHIAGMFEIALSGNVQLRARAVGEIFFYWAIRSAHETLSLSSSGNDSAS</sequence>
<proteinExistence type="predicted"/>
<reference evidence="1" key="1">
    <citation type="submission" date="2019-08" db="EMBL/GenBank/DDBJ databases">
        <authorList>
            <person name="Kucharzyk K."/>
            <person name="Murdoch R.W."/>
            <person name="Higgins S."/>
            <person name="Loffler F."/>
        </authorList>
    </citation>
    <scope>NUCLEOTIDE SEQUENCE</scope>
</reference>
<evidence type="ECO:0000313" key="1">
    <source>
        <dbReference type="EMBL" id="MPN36305.1"/>
    </source>
</evidence>
<organism evidence="1">
    <name type="scientific">bioreactor metagenome</name>
    <dbReference type="NCBI Taxonomy" id="1076179"/>
    <lineage>
        <taxon>unclassified sequences</taxon>
        <taxon>metagenomes</taxon>
        <taxon>ecological metagenomes</taxon>
    </lineage>
</organism>
<dbReference type="EMBL" id="VSSQ01090355">
    <property type="protein sequence ID" value="MPN36305.1"/>
    <property type="molecule type" value="Genomic_DNA"/>
</dbReference>
<protein>
    <submittedName>
        <fullName evidence="1">Uncharacterized protein</fullName>
    </submittedName>
</protein>
<comment type="caution">
    <text evidence="1">The sequence shown here is derived from an EMBL/GenBank/DDBJ whole genome shotgun (WGS) entry which is preliminary data.</text>
</comment>